<gene>
    <name evidence="3" type="ORF">US99_C0083G0007</name>
</gene>
<organism evidence="3 4">
    <name type="scientific">Candidatus Daviesbacteria bacterium GW2011_GWF2_38_6</name>
    <dbReference type="NCBI Taxonomy" id="1618432"/>
    <lineage>
        <taxon>Bacteria</taxon>
        <taxon>Candidatus Daviesiibacteriota</taxon>
    </lineage>
</organism>
<dbReference type="Proteomes" id="UP000034324">
    <property type="component" value="Unassembled WGS sequence"/>
</dbReference>
<sequence length="271" mass="30659">MIIDAHTHIGDMGKDDRVVTVADLLESMDDAHIDMSLILANDIIVPNDWHGVTADDVLTQRAENERIKVIGNISISRDIKAQLMQLQSHIETGAIVGIKMYPGYENFDSTDKRLMPVYEFCQKLHVPVILHTGFLLQGSSGIQEQAHPNSIGKIATLFPEITIVMAHFGNPWTIEAAKIIAQHQNVYADLSGFFTEYDEHISLDEKADFQQKMKEFVHITGNLKKCLFGTDWPLYSQKEYLAAMQELPMNDEERELVFSKNAIKVFGLEKE</sequence>
<dbReference type="InterPro" id="IPR006680">
    <property type="entry name" value="Amidohydro-rel"/>
</dbReference>
<reference evidence="3 4" key="1">
    <citation type="journal article" date="2015" name="Nature">
        <title>rRNA introns, odd ribosomes, and small enigmatic genomes across a large radiation of phyla.</title>
        <authorList>
            <person name="Brown C.T."/>
            <person name="Hug L.A."/>
            <person name="Thomas B.C."/>
            <person name="Sharon I."/>
            <person name="Castelle C.J."/>
            <person name="Singh A."/>
            <person name="Wilkins M.J."/>
            <person name="Williams K.H."/>
            <person name="Banfield J.F."/>
        </authorList>
    </citation>
    <scope>NUCLEOTIDE SEQUENCE [LARGE SCALE GENOMIC DNA]</scope>
</reference>
<dbReference type="PANTHER" id="PTHR21240">
    <property type="entry name" value="2-AMINO-3-CARBOXYLMUCONATE-6-SEMIALDEHYDE DECARBOXYLASE"/>
    <property type="match status" value="1"/>
</dbReference>
<accession>A0A0G0KBH0</accession>
<evidence type="ECO:0000313" key="3">
    <source>
        <dbReference type="EMBL" id="KKQ76162.1"/>
    </source>
</evidence>
<evidence type="ECO:0000313" key="4">
    <source>
        <dbReference type="Proteomes" id="UP000034324"/>
    </source>
</evidence>
<dbReference type="Pfam" id="PF04909">
    <property type="entry name" value="Amidohydro_2"/>
    <property type="match status" value="1"/>
</dbReference>
<dbReference type="GO" id="GO:0016787">
    <property type="term" value="F:hydrolase activity"/>
    <property type="evidence" value="ECO:0007669"/>
    <property type="project" value="UniProtKB-KW"/>
</dbReference>
<dbReference type="CDD" id="cd01292">
    <property type="entry name" value="metallo-dependent_hydrolases"/>
    <property type="match status" value="1"/>
</dbReference>
<dbReference type="AlphaFoldDB" id="A0A0G0KBH0"/>
<name>A0A0G0KBH0_9BACT</name>
<dbReference type="InterPro" id="IPR032466">
    <property type="entry name" value="Metal_Hydrolase"/>
</dbReference>
<dbReference type="GO" id="GO:0016831">
    <property type="term" value="F:carboxy-lyase activity"/>
    <property type="evidence" value="ECO:0007669"/>
    <property type="project" value="InterPro"/>
</dbReference>
<dbReference type="InterPro" id="IPR032465">
    <property type="entry name" value="ACMSD"/>
</dbReference>
<dbReference type="Gene3D" id="3.20.20.140">
    <property type="entry name" value="Metal-dependent hydrolases"/>
    <property type="match status" value="1"/>
</dbReference>
<dbReference type="EMBL" id="LBVC01000083">
    <property type="protein sequence ID" value="KKQ76162.1"/>
    <property type="molecule type" value="Genomic_DNA"/>
</dbReference>
<evidence type="ECO:0000259" key="2">
    <source>
        <dbReference type="Pfam" id="PF04909"/>
    </source>
</evidence>
<comment type="caution">
    <text evidence="3">The sequence shown here is derived from an EMBL/GenBank/DDBJ whole genome shotgun (WGS) entry which is preliminary data.</text>
</comment>
<keyword evidence="3" id="KW-0378">Hydrolase</keyword>
<feature type="domain" description="Amidohydrolase-related" evidence="2">
    <location>
        <begin position="3"/>
        <end position="268"/>
    </location>
</feature>
<evidence type="ECO:0000256" key="1">
    <source>
        <dbReference type="ARBA" id="ARBA00023239"/>
    </source>
</evidence>
<keyword evidence="1" id="KW-0456">Lyase</keyword>
<dbReference type="SUPFAM" id="SSF51556">
    <property type="entry name" value="Metallo-dependent hydrolases"/>
    <property type="match status" value="1"/>
</dbReference>
<protein>
    <submittedName>
        <fullName evidence="3">Amidohydrolase 2</fullName>
    </submittedName>
</protein>
<proteinExistence type="predicted"/>
<dbReference type="PANTHER" id="PTHR21240:SF19">
    <property type="entry name" value="CATALYTIC_ HYDROLASE"/>
    <property type="match status" value="1"/>
</dbReference>